<dbReference type="InterPro" id="IPR018712">
    <property type="entry name" value="Tle1-like_cat"/>
</dbReference>
<proteinExistence type="predicted"/>
<name>A0A2H3ASL7_9AGAR</name>
<evidence type="ECO:0000313" key="2">
    <source>
        <dbReference type="EMBL" id="PBK59724.1"/>
    </source>
</evidence>
<reference evidence="3" key="1">
    <citation type="journal article" date="2017" name="Nat. Ecol. Evol.">
        <title>Genome expansion and lineage-specific genetic innovations in the forest pathogenic fungi Armillaria.</title>
        <authorList>
            <person name="Sipos G."/>
            <person name="Prasanna A.N."/>
            <person name="Walter M.C."/>
            <person name="O'Connor E."/>
            <person name="Balint B."/>
            <person name="Krizsan K."/>
            <person name="Kiss B."/>
            <person name="Hess J."/>
            <person name="Varga T."/>
            <person name="Slot J."/>
            <person name="Riley R."/>
            <person name="Boka B."/>
            <person name="Rigling D."/>
            <person name="Barry K."/>
            <person name="Lee J."/>
            <person name="Mihaltcheva S."/>
            <person name="LaButti K."/>
            <person name="Lipzen A."/>
            <person name="Waldron R."/>
            <person name="Moloney N.M."/>
            <person name="Sperisen C."/>
            <person name="Kredics L."/>
            <person name="Vagvoelgyi C."/>
            <person name="Patrignani A."/>
            <person name="Fitzpatrick D."/>
            <person name="Nagy I."/>
            <person name="Doyle S."/>
            <person name="Anderson J.B."/>
            <person name="Grigoriev I.V."/>
            <person name="Gueldener U."/>
            <person name="Muensterkoetter M."/>
            <person name="Nagy L.G."/>
        </authorList>
    </citation>
    <scope>NUCLEOTIDE SEQUENCE [LARGE SCALE GENOMIC DNA]</scope>
    <source>
        <strain evidence="3">28-4</strain>
    </source>
</reference>
<organism evidence="2 3">
    <name type="scientific">Armillaria solidipes</name>
    <dbReference type="NCBI Taxonomy" id="1076256"/>
    <lineage>
        <taxon>Eukaryota</taxon>
        <taxon>Fungi</taxon>
        <taxon>Dikarya</taxon>
        <taxon>Basidiomycota</taxon>
        <taxon>Agaricomycotina</taxon>
        <taxon>Agaricomycetes</taxon>
        <taxon>Agaricomycetidae</taxon>
        <taxon>Agaricales</taxon>
        <taxon>Marasmiineae</taxon>
        <taxon>Physalacriaceae</taxon>
        <taxon>Armillaria</taxon>
    </lineage>
</organism>
<evidence type="ECO:0000313" key="3">
    <source>
        <dbReference type="Proteomes" id="UP000218334"/>
    </source>
</evidence>
<dbReference type="STRING" id="1076256.A0A2H3ASL7"/>
<accession>A0A2H3ASL7</accession>
<dbReference type="EMBL" id="KZ293498">
    <property type="protein sequence ID" value="PBK59724.1"/>
    <property type="molecule type" value="Genomic_DNA"/>
</dbReference>
<protein>
    <recommendedName>
        <fullName evidence="1">T6SS Phospholipase effector Tle1-like catalytic domain-containing protein</fullName>
    </recommendedName>
</protein>
<dbReference type="Pfam" id="PF09994">
    <property type="entry name" value="T6SS_Tle1-like_cat"/>
    <property type="match status" value="1"/>
</dbReference>
<evidence type="ECO:0000259" key="1">
    <source>
        <dbReference type="Pfam" id="PF09994"/>
    </source>
</evidence>
<dbReference type="AlphaFoldDB" id="A0A2H3ASL7"/>
<feature type="domain" description="T6SS Phospholipase effector Tle1-like catalytic" evidence="1">
    <location>
        <begin position="6"/>
        <end position="46"/>
    </location>
</feature>
<keyword evidence="3" id="KW-1185">Reference proteome</keyword>
<gene>
    <name evidence="2" type="ORF">ARMSODRAFT_966675</name>
</gene>
<dbReference type="Proteomes" id="UP000218334">
    <property type="component" value="Unassembled WGS sequence"/>
</dbReference>
<sequence>MGIFPRRLSFTTSNIYVKHFRHAFALDERRVPFLLTFWHRTCSAQHKLGLQRGGMPRSYIMHRA</sequence>